<keyword evidence="8" id="KW-0106">Calcium</keyword>
<dbReference type="InterPro" id="IPR006769">
    <property type="entry name" value="MCU_C"/>
</dbReference>
<evidence type="ECO:0000256" key="7">
    <source>
        <dbReference type="ARBA" id="ARBA00022792"/>
    </source>
</evidence>
<accession>A0A8J6HG54</accession>
<dbReference type="GO" id="GO:1990246">
    <property type="term" value="C:uniplex complex"/>
    <property type="evidence" value="ECO:0007669"/>
    <property type="project" value="TreeGrafter"/>
</dbReference>
<dbReference type="GO" id="GO:0051560">
    <property type="term" value="P:mitochondrial calcium ion homeostasis"/>
    <property type="evidence" value="ECO:0007669"/>
    <property type="project" value="InterPro"/>
</dbReference>
<dbReference type="PANTHER" id="PTHR13462:SF10">
    <property type="entry name" value="CALCIUM UNIPORTER PROTEIN, MITOCHONDRIAL"/>
    <property type="match status" value="1"/>
</dbReference>
<keyword evidence="9 16" id="KW-1133">Transmembrane helix</keyword>
<proteinExistence type="inferred from homology"/>
<reference evidence="18" key="2">
    <citation type="submission" date="2021-08" db="EMBL/GenBank/DDBJ databases">
        <authorList>
            <person name="Eriksson T."/>
        </authorList>
    </citation>
    <scope>NUCLEOTIDE SEQUENCE</scope>
    <source>
        <strain evidence="18">Stoneville</strain>
        <tissue evidence="18">Whole head</tissue>
    </source>
</reference>
<dbReference type="EMBL" id="JABDTM020025641">
    <property type="protein sequence ID" value="KAH0813018.1"/>
    <property type="molecule type" value="Genomic_DNA"/>
</dbReference>
<reference evidence="18" key="1">
    <citation type="journal article" date="2020" name="J Insects Food Feed">
        <title>The yellow mealworm (Tenebrio molitor) genome: a resource for the emerging insects as food and feed industry.</title>
        <authorList>
            <person name="Eriksson T."/>
            <person name="Andere A."/>
            <person name="Kelstrup H."/>
            <person name="Emery V."/>
            <person name="Picard C."/>
        </authorList>
    </citation>
    <scope>NUCLEOTIDE SEQUENCE</scope>
    <source>
        <strain evidence="18">Stoneville</strain>
        <tissue evidence="18">Whole head</tissue>
    </source>
</reference>
<evidence type="ECO:0000256" key="6">
    <source>
        <dbReference type="ARBA" id="ARBA00022692"/>
    </source>
</evidence>
<evidence type="ECO:0000256" key="5">
    <source>
        <dbReference type="ARBA" id="ARBA00022673"/>
    </source>
</evidence>
<dbReference type="GO" id="GO:0015292">
    <property type="term" value="F:uniporter activity"/>
    <property type="evidence" value="ECO:0007669"/>
    <property type="project" value="TreeGrafter"/>
</dbReference>
<evidence type="ECO:0000256" key="4">
    <source>
        <dbReference type="ARBA" id="ARBA00022568"/>
    </source>
</evidence>
<evidence type="ECO:0000256" key="2">
    <source>
        <dbReference type="ARBA" id="ARBA00005653"/>
    </source>
</evidence>
<feature type="transmembrane region" description="Helical" evidence="16">
    <location>
        <begin position="945"/>
        <end position="963"/>
    </location>
</feature>
<dbReference type="PANTHER" id="PTHR13462">
    <property type="entry name" value="CALCIUM UNIPORTER PROTEIN, MITOCHONDRIAL"/>
    <property type="match status" value="1"/>
</dbReference>
<organism evidence="18 19">
    <name type="scientific">Tenebrio molitor</name>
    <name type="common">Yellow mealworm beetle</name>
    <dbReference type="NCBI Taxonomy" id="7067"/>
    <lineage>
        <taxon>Eukaryota</taxon>
        <taxon>Metazoa</taxon>
        <taxon>Ecdysozoa</taxon>
        <taxon>Arthropoda</taxon>
        <taxon>Hexapoda</taxon>
        <taxon>Insecta</taxon>
        <taxon>Pterygota</taxon>
        <taxon>Neoptera</taxon>
        <taxon>Endopterygota</taxon>
        <taxon>Coleoptera</taxon>
        <taxon>Polyphaga</taxon>
        <taxon>Cucujiformia</taxon>
        <taxon>Tenebrionidae</taxon>
        <taxon>Tenebrio</taxon>
    </lineage>
</organism>
<keyword evidence="19" id="KW-1185">Reference proteome</keyword>
<feature type="region of interest" description="Disordered" evidence="15">
    <location>
        <begin position="779"/>
        <end position="824"/>
    </location>
</feature>
<comment type="subcellular location">
    <subcellularLocation>
        <location evidence="1">Mitochondrion inner membrane</location>
        <topology evidence="1">Multi-pass membrane protein</topology>
    </subcellularLocation>
</comment>
<evidence type="ECO:0000256" key="15">
    <source>
        <dbReference type="SAM" id="MobiDB-lite"/>
    </source>
</evidence>
<evidence type="ECO:0000256" key="13">
    <source>
        <dbReference type="ARBA" id="ARBA00023303"/>
    </source>
</evidence>
<comment type="caution">
    <text evidence="18">The sequence shown here is derived from an EMBL/GenBank/DDBJ whole genome shotgun (WGS) entry which is preliminary data.</text>
</comment>
<keyword evidence="7" id="KW-0999">Mitochondrion inner membrane</keyword>
<evidence type="ECO:0000256" key="11">
    <source>
        <dbReference type="ARBA" id="ARBA00023128"/>
    </source>
</evidence>
<comment type="similarity">
    <text evidence="2">Belongs to the MCU (TC 1.A.77) family.</text>
</comment>
<evidence type="ECO:0000256" key="12">
    <source>
        <dbReference type="ARBA" id="ARBA00023136"/>
    </source>
</evidence>
<dbReference type="Proteomes" id="UP000719412">
    <property type="component" value="Unassembled WGS sequence"/>
</dbReference>
<evidence type="ECO:0000256" key="9">
    <source>
        <dbReference type="ARBA" id="ARBA00022989"/>
    </source>
</evidence>
<dbReference type="Pfam" id="PF04678">
    <property type="entry name" value="MCU"/>
    <property type="match status" value="2"/>
</dbReference>
<evidence type="ECO:0000256" key="14">
    <source>
        <dbReference type="ARBA" id="ARBA00036634"/>
    </source>
</evidence>
<keyword evidence="12 16" id="KW-0472">Membrane</keyword>
<keyword evidence="3" id="KW-0813">Transport</keyword>
<feature type="domain" description="Calcium uniporter protein C-terminal" evidence="17">
    <location>
        <begin position="607"/>
        <end position="716"/>
    </location>
</feature>
<evidence type="ECO:0000256" key="1">
    <source>
        <dbReference type="ARBA" id="ARBA00004448"/>
    </source>
</evidence>
<sequence length="1039" mass="117050">MERATARMQLCNAASRVCTALANESDHQSVNRPERRIRGSVLRDYARDTLTCIGIRTRTGGEHVARPCSDDLTSAGTHKVVRKSTSILSRITIFHIYSLDGKKIHEEMERESIQRGNVQGRVELDLTGDNGRSFGKSKKCLEENLDFSPTVQFFRESLCSSRIPPQPRTSINLFINFIIRMCRKTPRSDHRRTIATVTAADPRRSCRFVTVALEFDSPHFSLILALGRALVGHPERLLGPVQEVVLAIVAAALSRTYLDTREGHGCRHTRRKSFFGGTVTRAGVRSAITGVLWGRSKCSGRTGDGSCARMWRVQIDRNGSGWFTGPVEGGGFFAGYPGSGGRDYCTNLNRSLNNLRWDLGVVGGGGSYPLRLAMGHATINVSSGLLNHATHLCRQLFDASGGRIFLRVFLPSRSGKFNKHVDVNFHRQKIFPPPCNRRLIDGSRSEAASTKHHQVLSPSRIMQMVLGFYDAGPVLLMSRKVPVEFYSGVLSLLLLAVRLCRQVLTNIGEHAISPDSTHLLDGHSLVVVLTTTLDNTFTRIRIKFLIEVSYTLMSESRGDFYPDVTIEYQRGLPQITVPLPSRREKCRFTLKPISNTVGDFIEMLKKEDKGIDRVVCKATDGTRIASSTTVETLLQENFKLLINDNSYNVDSPKQERLSIEEVQRLSDVKTLVSQLYESLHVKEHQIQKEVELSTQLETLQQELLPMEQTFVDCKRKIKLPHRTGNPSPVLFRSPMKIWQREERQIRIRASPEESVGGVENFNHPRARLRRPERMNSLSLSLTRSGAGPLRPAGGSQPETEDQISSPTLTPFPERTNYGADTNGSDHRRRRIRRIVLNKGRHGEVFTAIYCAALGVRRAQFLDGAAKSGAAANVGSGAEAWPAAKTRRKSVDYRCFLKQQKLELELVAQRRSNWMAWAGLGLMSVQFGILARLTWWEYSWDIMEPVTYFVTYGTAMAGYAYFVLTREEYILNDVRDRQHLLLLHKKAKKTGFDVNQYNVLKDQIAKVELDLRRLRDPLKLKLPPKAKEETKTEPVEKTKE</sequence>
<protein>
    <recommendedName>
        <fullName evidence="17">Calcium uniporter protein C-terminal domain-containing protein</fullName>
    </recommendedName>
</protein>
<name>A0A8J6HG54_TENMO</name>
<keyword evidence="5" id="KW-0107">Calcium channel</keyword>
<dbReference type="GO" id="GO:0005262">
    <property type="term" value="F:calcium channel activity"/>
    <property type="evidence" value="ECO:0007669"/>
    <property type="project" value="UniProtKB-KW"/>
</dbReference>
<keyword evidence="11" id="KW-0496">Mitochondrion</keyword>
<keyword evidence="6 16" id="KW-0812">Transmembrane</keyword>
<dbReference type="AlphaFoldDB" id="A0A8J6HG54"/>
<dbReference type="InterPro" id="IPR039055">
    <property type="entry name" value="MCU_fam"/>
</dbReference>
<feature type="domain" description="Calcium uniporter protein C-terminal" evidence="17">
    <location>
        <begin position="896"/>
        <end position="998"/>
    </location>
</feature>
<gene>
    <name evidence="18" type="ORF">GEV33_009773</name>
</gene>
<keyword evidence="4" id="KW-0109">Calcium transport</keyword>
<evidence type="ECO:0000313" key="19">
    <source>
        <dbReference type="Proteomes" id="UP000719412"/>
    </source>
</evidence>
<evidence type="ECO:0000313" key="18">
    <source>
        <dbReference type="EMBL" id="KAH0813018.1"/>
    </source>
</evidence>
<feature type="transmembrane region" description="Helical" evidence="16">
    <location>
        <begin position="913"/>
        <end position="933"/>
    </location>
</feature>
<keyword evidence="13" id="KW-0407">Ion channel</keyword>
<evidence type="ECO:0000256" key="3">
    <source>
        <dbReference type="ARBA" id="ARBA00022448"/>
    </source>
</evidence>
<evidence type="ECO:0000256" key="10">
    <source>
        <dbReference type="ARBA" id="ARBA00023065"/>
    </source>
</evidence>
<evidence type="ECO:0000256" key="8">
    <source>
        <dbReference type="ARBA" id="ARBA00022837"/>
    </source>
</evidence>
<comment type="catalytic activity">
    <reaction evidence="14">
        <text>Ca(2+)(in) = Ca(2+)(out)</text>
        <dbReference type="Rhea" id="RHEA:29671"/>
        <dbReference type="ChEBI" id="CHEBI:29108"/>
    </reaction>
</comment>
<evidence type="ECO:0000256" key="16">
    <source>
        <dbReference type="SAM" id="Phobius"/>
    </source>
</evidence>
<keyword evidence="10" id="KW-0406">Ion transport</keyword>
<dbReference type="GO" id="GO:0036444">
    <property type="term" value="P:calcium import into the mitochondrion"/>
    <property type="evidence" value="ECO:0007669"/>
    <property type="project" value="TreeGrafter"/>
</dbReference>
<evidence type="ECO:0000259" key="17">
    <source>
        <dbReference type="Pfam" id="PF04678"/>
    </source>
</evidence>